<comment type="caution">
    <text evidence="1">The sequence shown here is derived from an EMBL/GenBank/DDBJ whole genome shotgun (WGS) entry which is preliminary data.</text>
</comment>
<evidence type="ECO:0000313" key="2">
    <source>
        <dbReference type="Proteomes" id="UP000567179"/>
    </source>
</evidence>
<organism evidence="1 2">
    <name type="scientific">Psilocybe cf. subviscida</name>
    <dbReference type="NCBI Taxonomy" id="2480587"/>
    <lineage>
        <taxon>Eukaryota</taxon>
        <taxon>Fungi</taxon>
        <taxon>Dikarya</taxon>
        <taxon>Basidiomycota</taxon>
        <taxon>Agaricomycotina</taxon>
        <taxon>Agaricomycetes</taxon>
        <taxon>Agaricomycetidae</taxon>
        <taxon>Agaricales</taxon>
        <taxon>Agaricineae</taxon>
        <taxon>Strophariaceae</taxon>
        <taxon>Psilocybe</taxon>
    </lineage>
</organism>
<keyword evidence="2" id="KW-1185">Reference proteome</keyword>
<sequence>MRVLWAQCGNTSKSCAKFIGADLDPFGENALLCVVLTEYKLPHELSTLTQVSHHWRAVAINTAQLWTCIPCNNFFLREEHLKGSRTLSLDIILRLAPEEQRLLDIKSPVYVLLHLHRIEKLVINFAIPDKVLAAGIWRAGFEEAKFDKFDTFNALCKKSAPRLRHFQLTREYEIERSSAASTVYIFPGANLHYPKLYRVGISWDSHLLSSALTYLHPNDLPNDERFTPQKIRDVLKRMLGLKSLHLRMALSERHAPDLPKLEPVHLPLLKKLTTRETGSTFPGTLEVLRARASDHDHRDPVDWVRAIVDVLKDACTDWGTFWSGDIRALVVDGGLAGDTWHTRFRGSTGTGVEKLLIELPSDLAFYTYTFFHISAVLCSSGSHRIMSVSWESRSVSKAMKIDTFQRCPDLESVSVDGGLVLSLASCLRQPDLQDYTRKLVEIQIHCMLMEPVDDDDDEDGEEEELNVLMNALDFRHNSGQGIWRLTFVECEAVPPAADRGLREIVGEVIQEPPALEHRKIGELWNEATEKVEGE</sequence>
<reference evidence="1 2" key="1">
    <citation type="journal article" date="2020" name="ISME J.">
        <title>Uncovering the hidden diversity of litter-decomposition mechanisms in mushroom-forming fungi.</title>
        <authorList>
            <person name="Floudas D."/>
            <person name="Bentzer J."/>
            <person name="Ahren D."/>
            <person name="Johansson T."/>
            <person name="Persson P."/>
            <person name="Tunlid A."/>
        </authorList>
    </citation>
    <scope>NUCLEOTIDE SEQUENCE [LARGE SCALE GENOMIC DNA]</scope>
    <source>
        <strain evidence="1 2">CBS 101986</strain>
    </source>
</reference>
<dbReference type="OrthoDB" id="2840009at2759"/>
<protein>
    <recommendedName>
        <fullName evidence="3">F-box domain-containing protein</fullName>
    </recommendedName>
</protein>
<accession>A0A8H5F317</accession>
<evidence type="ECO:0008006" key="3">
    <source>
        <dbReference type="Google" id="ProtNLM"/>
    </source>
</evidence>
<gene>
    <name evidence="1" type="ORF">D9619_001864</name>
</gene>
<dbReference type="AlphaFoldDB" id="A0A8H5F317"/>
<dbReference type="EMBL" id="JAACJJ010000028">
    <property type="protein sequence ID" value="KAF5321839.1"/>
    <property type="molecule type" value="Genomic_DNA"/>
</dbReference>
<name>A0A8H5F317_9AGAR</name>
<dbReference type="Proteomes" id="UP000567179">
    <property type="component" value="Unassembled WGS sequence"/>
</dbReference>
<proteinExistence type="predicted"/>
<evidence type="ECO:0000313" key="1">
    <source>
        <dbReference type="EMBL" id="KAF5321839.1"/>
    </source>
</evidence>